<dbReference type="PROSITE" id="PS50240">
    <property type="entry name" value="TRYPSIN_DOM"/>
    <property type="match status" value="1"/>
</dbReference>
<dbReference type="InterPro" id="IPR009003">
    <property type="entry name" value="Peptidase_S1_PA"/>
</dbReference>
<comment type="caution">
    <text evidence="8">The sequence shown here is derived from an EMBL/GenBank/DDBJ whole genome shotgun (WGS) entry which is preliminary data.</text>
</comment>
<accession>A0ABS4Y9W2</accession>
<dbReference type="InterPro" id="IPR043504">
    <property type="entry name" value="Peptidase_S1_PA_chymotrypsin"/>
</dbReference>
<evidence type="ECO:0000313" key="9">
    <source>
        <dbReference type="Proteomes" id="UP001519291"/>
    </source>
</evidence>
<dbReference type="InterPro" id="IPR033116">
    <property type="entry name" value="TRYPSIN_SER"/>
</dbReference>
<proteinExistence type="predicted"/>
<dbReference type="Gene3D" id="2.40.10.10">
    <property type="entry name" value="Trypsin-like serine proteases"/>
    <property type="match status" value="1"/>
</dbReference>
<evidence type="ECO:0000256" key="3">
    <source>
        <dbReference type="ARBA" id="ARBA00023157"/>
    </source>
</evidence>
<dbReference type="SUPFAM" id="SSF50494">
    <property type="entry name" value="Trypsin-like serine proteases"/>
    <property type="match status" value="1"/>
</dbReference>
<dbReference type="PRINTS" id="PR00722">
    <property type="entry name" value="CHYMOTRYPSIN"/>
</dbReference>
<keyword evidence="9" id="KW-1185">Reference proteome</keyword>
<dbReference type="Proteomes" id="UP001519291">
    <property type="component" value="Unassembled WGS sequence"/>
</dbReference>
<dbReference type="CDD" id="cd00190">
    <property type="entry name" value="Tryp_SPc"/>
    <property type="match status" value="1"/>
</dbReference>
<keyword evidence="4" id="KW-0720">Serine protease</keyword>
<evidence type="ECO:0000256" key="2">
    <source>
        <dbReference type="ARBA" id="ARBA00022801"/>
    </source>
</evidence>
<dbReference type="PROSITE" id="PS00134">
    <property type="entry name" value="TRYPSIN_HIS"/>
    <property type="match status" value="1"/>
</dbReference>
<evidence type="ECO:0000256" key="4">
    <source>
        <dbReference type="RuleBase" id="RU363034"/>
    </source>
</evidence>
<feature type="region of interest" description="Disordered" evidence="5">
    <location>
        <begin position="291"/>
        <end position="364"/>
    </location>
</feature>
<dbReference type="SMART" id="SM00020">
    <property type="entry name" value="Tryp_SPc"/>
    <property type="match status" value="1"/>
</dbReference>
<keyword evidence="2 4" id="KW-0378">Hydrolase</keyword>
<feature type="domain" description="Peptidase S1" evidence="7">
    <location>
        <begin position="28"/>
        <end position="269"/>
    </location>
</feature>
<dbReference type="InterPro" id="IPR001314">
    <property type="entry name" value="Peptidase_S1A"/>
</dbReference>
<dbReference type="InterPro" id="IPR050127">
    <property type="entry name" value="Serine_Proteases_S1"/>
</dbReference>
<dbReference type="PANTHER" id="PTHR24264">
    <property type="entry name" value="TRYPSIN-RELATED"/>
    <property type="match status" value="1"/>
</dbReference>
<feature type="compositionally biased region" description="Low complexity" evidence="5">
    <location>
        <begin position="307"/>
        <end position="325"/>
    </location>
</feature>
<keyword evidence="1 4" id="KW-0645">Protease</keyword>
<keyword evidence="3" id="KW-1015">Disulfide bond</keyword>
<organism evidence="8 9">
    <name type="scientific">Streptomyces syringium</name>
    <dbReference type="NCBI Taxonomy" id="76729"/>
    <lineage>
        <taxon>Bacteria</taxon>
        <taxon>Bacillati</taxon>
        <taxon>Actinomycetota</taxon>
        <taxon>Actinomycetes</taxon>
        <taxon>Kitasatosporales</taxon>
        <taxon>Streptomycetaceae</taxon>
        <taxon>Streptomyces</taxon>
    </lineage>
</organism>
<dbReference type="PANTHER" id="PTHR24264:SF46">
    <property type="entry name" value="COAGULATION FACTOR XII"/>
    <property type="match status" value="1"/>
</dbReference>
<sequence>MRALSYPLAGAVALLLAAPGPAVADRVVIGGQPVNASEAPWAVALASRERFGAARSGQFCGGVLVSRTTVVTAAHCLSHEVLGVDVGEAKDLRVIVGRGDLRGGSGAEVALRDTWVNPAFDAATNAGDVAVLTLAEQAPANSPITLAQAGDRAYRPGTPAKVYGWGDMLGNGTYAQTLRAAGVFVLDDVFCEQAYPGGPEGAYRRASMLCAGRPEGGRDACQGDSGGPLVARGKLVGLVSWGSGCAQPGHPGVYTRMSAVAPLVAAHKGGSAPQGASSAVPSALTSVLPPATAQPAQQVPPQPVQPASPQAQPAPAAEAAGQAPARTGPRLPPRIARQAAPLPPSRPAGGAAPPSTGLIERGPQ</sequence>
<gene>
    <name evidence="8" type="ORF">JO379_005053</name>
</gene>
<dbReference type="EMBL" id="JAGIOH010000001">
    <property type="protein sequence ID" value="MBP2405584.1"/>
    <property type="molecule type" value="Genomic_DNA"/>
</dbReference>
<evidence type="ECO:0000256" key="6">
    <source>
        <dbReference type="SAM" id="SignalP"/>
    </source>
</evidence>
<feature type="chain" id="PRO_5045443512" evidence="6">
    <location>
        <begin position="25"/>
        <end position="364"/>
    </location>
</feature>
<reference evidence="8 9" key="1">
    <citation type="submission" date="2021-03" db="EMBL/GenBank/DDBJ databases">
        <title>Sequencing the genomes of 1000 actinobacteria strains.</title>
        <authorList>
            <person name="Klenk H.-P."/>
        </authorList>
    </citation>
    <scope>NUCLEOTIDE SEQUENCE [LARGE SCALE GENOMIC DNA]</scope>
    <source>
        <strain evidence="8 9">DSM 41480</strain>
    </source>
</reference>
<evidence type="ECO:0000313" key="8">
    <source>
        <dbReference type="EMBL" id="MBP2405584.1"/>
    </source>
</evidence>
<name>A0ABS4Y9W2_9ACTN</name>
<feature type="signal peptide" evidence="6">
    <location>
        <begin position="1"/>
        <end position="24"/>
    </location>
</feature>
<evidence type="ECO:0000256" key="5">
    <source>
        <dbReference type="SAM" id="MobiDB-lite"/>
    </source>
</evidence>
<dbReference type="InterPro" id="IPR018114">
    <property type="entry name" value="TRYPSIN_HIS"/>
</dbReference>
<keyword evidence="6" id="KW-0732">Signal</keyword>
<dbReference type="InterPro" id="IPR001254">
    <property type="entry name" value="Trypsin_dom"/>
</dbReference>
<evidence type="ECO:0000259" key="7">
    <source>
        <dbReference type="PROSITE" id="PS50240"/>
    </source>
</evidence>
<dbReference type="Pfam" id="PF00089">
    <property type="entry name" value="Trypsin"/>
    <property type="match status" value="1"/>
</dbReference>
<protein>
    <submittedName>
        <fullName evidence="8">Secreted trypsin-like serine protease</fullName>
    </submittedName>
</protein>
<evidence type="ECO:0000256" key="1">
    <source>
        <dbReference type="ARBA" id="ARBA00022670"/>
    </source>
</evidence>
<dbReference type="PROSITE" id="PS00135">
    <property type="entry name" value="TRYPSIN_SER"/>
    <property type="match status" value="1"/>
</dbReference>